<organism evidence="1 2">
    <name type="scientific">Entomophthora muscae</name>
    <dbReference type="NCBI Taxonomy" id="34485"/>
    <lineage>
        <taxon>Eukaryota</taxon>
        <taxon>Fungi</taxon>
        <taxon>Fungi incertae sedis</taxon>
        <taxon>Zoopagomycota</taxon>
        <taxon>Entomophthoromycotina</taxon>
        <taxon>Entomophthoromycetes</taxon>
        <taxon>Entomophthorales</taxon>
        <taxon>Entomophthoraceae</taxon>
        <taxon>Entomophthora</taxon>
    </lineage>
</organism>
<dbReference type="EMBL" id="QTSX02003757">
    <property type="protein sequence ID" value="KAJ9068281.1"/>
    <property type="molecule type" value="Genomic_DNA"/>
</dbReference>
<accession>A0ACC2T0Y4</accession>
<reference evidence="1" key="1">
    <citation type="submission" date="2022-04" db="EMBL/GenBank/DDBJ databases">
        <title>Genome of the entomopathogenic fungus Entomophthora muscae.</title>
        <authorList>
            <person name="Elya C."/>
            <person name="Lovett B.R."/>
            <person name="Lee E."/>
            <person name="Macias A.M."/>
            <person name="Hajek A.E."/>
            <person name="De Bivort B.L."/>
            <person name="Kasson M.T."/>
            <person name="De Fine Licht H.H."/>
            <person name="Stajich J.E."/>
        </authorList>
    </citation>
    <scope>NUCLEOTIDE SEQUENCE</scope>
    <source>
        <strain evidence="1">Berkeley</strain>
    </source>
</reference>
<evidence type="ECO:0000313" key="1">
    <source>
        <dbReference type="EMBL" id="KAJ9068281.1"/>
    </source>
</evidence>
<comment type="caution">
    <text evidence="1">The sequence shown here is derived from an EMBL/GenBank/DDBJ whole genome shotgun (WGS) entry which is preliminary data.</text>
</comment>
<dbReference type="EC" id="4.4.1.1" evidence="1"/>
<sequence length="413" mass="44724">MVHNSDKSYGFATKVIHAGQEPDASTGAVIPPISLSTTFKQSAVGVHQGYEYSRSGNPNRDHFENAVAALEKGDFGNYFLTQPLPFSYCASFLPIFPGLAFSSGSATTASIVNTLPSGSHIVSVNDVYGGTYRYFTKVATTKGITVDFVDLKDPKNLESVIKPNTKLVWAETPTNPTLRLVDIKAVAEIAHRHGAKLVIDNTFLSPYFQNPLTQGADVVVHSVTKYINGHSDVVMGVAVTNDLEFYNDLKFQQNAFGAVPSPFDCFLAHRGLKTLALRMHQHGTNALAVAQYLEKSSLVEKVIYPGLASHPQHELAKSQQTGFGGMVSFRIKGDGDTADRFLQALNIFTLAESLGGIESLCELPSKMTHGSVPANEREILGITDNLIRLSVGIEDAQDLVNDIEQALEYASAK</sequence>
<protein>
    <submittedName>
        <fullName evidence="1">Cystathionine gamma-lyase cys3</fullName>
        <ecNumber evidence="1">4.4.1.1</ecNumber>
    </submittedName>
</protein>
<gene>
    <name evidence="1" type="primary">CYS3_2</name>
    <name evidence="1" type="ORF">DSO57_1030286</name>
</gene>
<keyword evidence="1" id="KW-0456">Lyase</keyword>
<dbReference type="Proteomes" id="UP001165960">
    <property type="component" value="Unassembled WGS sequence"/>
</dbReference>
<proteinExistence type="predicted"/>
<keyword evidence="2" id="KW-1185">Reference proteome</keyword>
<name>A0ACC2T0Y4_9FUNG</name>
<evidence type="ECO:0000313" key="2">
    <source>
        <dbReference type="Proteomes" id="UP001165960"/>
    </source>
</evidence>